<comment type="caution">
    <text evidence="1">The sequence shown here is derived from an EMBL/GenBank/DDBJ whole genome shotgun (WGS) entry which is preliminary data.</text>
</comment>
<gene>
    <name evidence="1" type="ORF">POF50_011125</name>
</gene>
<accession>A0AA90H383</accession>
<dbReference type="AlphaFoldDB" id="A0AA90H383"/>
<dbReference type="RefSeq" id="WP_271313360.1">
    <property type="nucleotide sequence ID" value="NZ_JABXJJ020000012.1"/>
</dbReference>
<evidence type="ECO:0000313" key="1">
    <source>
        <dbReference type="EMBL" id="MDI5969880.1"/>
    </source>
</evidence>
<proteinExistence type="predicted"/>
<sequence>MENPHHRVVIEPPGAGGERRVRVGNESLGLATSTDDVLEFCRRAGLNPDALQFDDELFDWRGGGPDVWDR</sequence>
<organism evidence="1">
    <name type="scientific">Streptantibioticus silvisoli</name>
    <dbReference type="NCBI Taxonomy" id="2705255"/>
    <lineage>
        <taxon>Bacteria</taxon>
        <taxon>Bacillati</taxon>
        <taxon>Actinomycetota</taxon>
        <taxon>Actinomycetes</taxon>
        <taxon>Kitasatosporales</taxon>
        <taxon>Streptomycetaceae</taxon>
        <taxon>Streptantibioticus</taxon>
    </lineage>
</organism>
<reference evidence="1" key="1">
    <citation type="submission" date="2023-05" db="EMBL/GenBank/DDBJ databases">
        <title>Streptantibioticus silvisoli sp. nov., acidotolerant actinomycetes 1 from pine litter.</title>
        <authorList>
            <person name="Swiecimska M."/>
            <person name="Golinska P."/>
            <person name="Sangal V."/>
            <person name="Wachnowicz B."/>
            <person name="Goodfellow M."/>
        </authorList>
    </citation>
    <scope>NUCLEOTIDE SEQUENCE</scope>
    <source>
        <strain evidence="1">SL13</strain>
    </source>
</reference>
<protein>
    <submittedName>
        <fullName evidence="1">Uncharacterized protein</fullName>
    </submittedName>
</protein>
<name>A0AA90H383_9ACTN</name>
<dbReference type="EMBL" id="JABXJJ020000012">
    <property type="protein sequence ID" value="MDI5969880.1"/>
    <property type="molecule type" value="Genomic_DNA"/>
</dbReference>